<dbReference type="GeneID" id="94582734"/>
<reference evidence="1 2" key="1">
    <citation type="journal article" date="2016" name="PLoS ONE">
        <title>Sequence Assembly of Yarrowia lipolytica Strain W29/CLIB89 Shows Transposable Element Diversity.</title>
        <authorList>
            <person name="Magnan C."/>
            <person name="Yu J."/>
            <person name="Chang I."/>
            <person name="Jahn E."/>
            <person name="Kanomata Y."/>
            <person name="Wu J."/>
            <person name="Zeller M."/>
            <person name="Oakes M."/>
            <person name="Baldi P."/>
            <person name="Sandmeyer S."/>
        </authorList>
    </citation>
    <scope>NUCLEOTIDE SEQUENCE [LARGE SCALE GENOMIC DNA]</scope>
    <source>
        <strain evidence="2">CLIB89(W29)</strain>
    </source>
</reference>
<dbReference type="EMBL" id="CP017554">
    <property type="protein sequence ID" value="AOW01645.1"/>
    <property type="molecule type" value="Genomic_DNA"/>
</dbReference>
<evidence type="ECO:0000313" key="1">
    <source>
        <dbReference type="EMBL" id="AOW01645.1"/>
    </source>
</evidence>
<sequence>MPVFIRPAMVRNSSDFTGSRTSSLFERSNRDPWFVQLRECVHRTGHEHSGILRKTARNWLRQHMVGRRRCLRSPYPCHFPTALQLATFFVDHVRIDASTIYEQWVATILYLYRTHSISEKPTGFKFYRCPQRIQPSRTVPLKTAAAQTDTVDQAAWCQ</sequence>
<accession>A0A1D8N7N6</accession>
<dbReference type="Proteomes" id="UP000182444">
    <property type="component" value="Chromosome 1B"/>
</dbReference>
<protein>
    <submittedName>
        <fullName evidence="1">Uncharacterized protein</fullName>
    </submittedName>
</protein>
<dbReference type="RefSeq" id="XP_068138187.1">
    <property type="nucleotide sequence ID" value="XM_068282086.1"/>
</dbReference>
<organism evidence="1 2">
    <name type="scientific">Yarrowia lipolytica</name>
    <name type="common">Candida lipolytica</name>
    <dbReference type="NCBI Taxonomy" id="4952"/>
    <lineage>
        <taxon>Eukaryota</taxon>
        <taxon>Fungi</taxon>
        <taxon>Dikarya</taxon>
        <taxon>Ascomycota</taxon>
        <taxon>Saccharomycotina</taxon>
        <taxon>Dipodascomycetes</taxon>
        <taxon>Dipodascales</taxon>
        <taxon>Dipodascales incertae sedis</taxon>
        <taxon>Yarrowia</taxon>
    </lineage>
</organism>
<name>A0A1D8N7N6_YARLL</name>
<proteinExistence type="predicted"/>
<dbReference type="VEuPathDB" id="FungiDB:YALI1_B17853g"/>
<evidence type="ECO:0000313" key="2">
    <source>
        <dbReference type="Proteomes" id="UP000182444"/>
    </source>
</evidence>
<dbReference type="AlphaFoldDB" id="A0A1D8N7N6"/>
<gene>
    <name evidence="1" type="ORF">YALI1_B17853g</name>
</gene>